<gene>
    <name evidence="3" type="ORF">CJN711_LOCUS12919</name>
</gene>
<dbReference type="EMBL" id="CAJNOV010005612">
    <property type="protein sequence ID" value="CAF1219261.1"/>
    <property type="molecule type" value="Genomic_DNA"/>
</dbReference>
<feature type="transmembrane region" description="Helical" evidence="1">
    <location>
        <begin position="623"/>
        <end position="644"/>
    </location>
</feature>
<evidence type="ECO:0000313" key="3">
    <source>
        <dbReference type="EMBL" id="CAF1219261.1"/>
    </source>
</evidence>
<dbReference type="AlphaFoldDB" id="A0A814XR50"/>
<proteinExistence type="predicted"/>
<evidence type="ECO:0000256" key="1">
    <source>
        <dbReference type="SAM" id="Phobius"/>
    </source>
</evidence>
<organism evidence="3 4">
    <name type="scientific">Rotaria magnacalcarata</name>
    <dbReference type="NCBI Taxonomy" id="392030"/>
    <lineage>
        <taxon>Eukaryota</taxon>
        <taxon>Metazoa</taxon>
        <taxon>Spiralia</taxon>
        <taxon>Gnathifera</taxon>
        <taxon>Rotifera</taxon>
        <taxon>Eurotatoria</taxon>
        <taxon>Bdelloidea</taxon>
        <taxon>Philodinida</taxon>
        <taxon>Philodinidae</taxon>
        <taxon>Rotaria</taxon>
    </lineage>
</organism>
<evidence type="ECO:0000256" key="2">
    <source>
        <dbReference type="SAM" id="SignalP"/>
    </source>
</evidence>
<keyword evidence="2" id="KW-0732">Signal</keyword>
<name>A0A814XR50_9BILA</name>
<evidence type="ECO:0000313" key="4">
    <source>
        <dbReference type="Proteomes" id="UP000663855"/>
    </source>
</evidence>
<comment type="caution">
    <text evidence="3">The sequence shown here is derived from an EMBL/GenBank/DDBJ whole genome shotgun (WGS) entry which is preliminary data.</text>
</comment>
<sequence>MKSTLFILLLCCFIFIDASHFRGGIISWRALNTTPSGPTAQFLIYQRYSWRKSANAATNCPTLAGLMAVTGSPLACWYGTCSGWPAITTDIYCTDYDAVIDYSSGERYDTVTLTLGTSRSVGFYNFAWLALAFNYGQGYWSVMNLLYAYVRPDGKINTSPVTTTLPVIYKTVSVQHVHVVQMADADAGDVLVCRWATGGISAGNPATVSAASSNPVQYIDECGSAGVCQTPNQAIPGAVLFGSNCTIVFTLAASETGQYFAVALQIEDFYSSSATTPMSSVPIQFLFYAVAAPGSCSVRPVIIGLRPNRACIGQPINSTVSESVVAQPGCITAGIIRFTTSSPTGLTMSAITHDSTANTYTMILSWVPTAQQTGPQGFCAAAIDTLNQQSDQWCITFVVGVDSPDLNRPVIVQGSASPLGTVFANQSLFSIQASKTVNRPSLNGTNIYFNDAATNSTVIQYDAGWSPNILYSGNTITILVTNYIWTYGHTYYITMDEGFSSGTEFCGPESIKITDPFFWRFNIWDPGLSSTTSTTTAAPTTHTVTSRPVSTSTVNTLLTTTGIQVTTTIMIATTTTTTASTVTTSTTTTTTTSPTTSTPTEISVFTPKDFEDICRNPVAVFNAIGHLAMLLVHIISMFAFYTYLAKTFNPNITAQRVRYEQRLRRLAPV</sequence>
<feature type="chain" id="PRO_5032455321" evidence="2">
    <location>
        <begin position="19"/>
        <end position="669"/>
    </location>
</feature>
<reference evidence="3" key="1">
    <citation type="submission" date="2021-02" db="EMBL/GenBank/DDBJ databases">
        <authorList>
            <person name="Nowell W R."/>
        </authorList>
    </citation>
    <scope>NUCLEOTIDE SEQUENCE</scope>
</reference>
<dbReference type="Proteomes" id="UP000663855">
    <property type="component" value="Unassembled WGS sequence"/>
</dbReference>
<keyword evidence="1" id="KW-1133">Transmembrane helix</keyword>
<protein>
    <submittedName>
        <fullName evidence="3">Uncharacterized protein</fullName>
    </submittedName>
</protein>
<accession>A0A814XR50</accession>
<keyword evidence="1" id="KW-0812">Transmembrane</keyword>
<keyword evidence="1" id="KW-0472">Membrane</keyword>
<feature type="signal peptide" evidence="2">
    <location>
        <begin position="1"/>
        <end position="18"/>
    </location>
</feature>